<keyword evidence="2" id="KW-1185">Reference proteome</keyword>
<dbReference type="EMBL" id="JAIWYP010000003">
    <property type="protein sequence ID" value="KAH3855361.1"/>
    <property type="molecule type" value="Genomic_DNA"/>
</dbReference>
<organism evidence="1 2">
    <name type="scientific">Dreissena polymorpha</name>
    <name type="common">Zebra mussel</name>
    <name type="synonym">Mytilus polymorpha</name>
    <dbReference type="NCBI Taxonomy" id="45954"/>
    <lineage>
        <taxon>Eukaryota</taxon>
        <taxon>Metazoa</taxon>
        <taxon>Spiralia</taxon>
        <taxon>Lophotrochozoa</taxon>
        <taxon>Mollusca</taxon>
        <taxon>Bivalvia</taxon>
        <taxon>Autobranchia</taxon>
        <taxon>Heteroconchia</taxon>
        <taxon>Euheterodonta</taxon>
        <taxon>Imparidentia</taxon>
        <taxon>Neoheterodontei</taxon>
        <taxon>Myida</taxon>
        <taxon>Dreissenoidea</taxon>
        <taxon>Dreissenidae</taxon>
        <taxon>Dreissena</taxon>
    </lineage>
</organism>
<gene>
    <name evidence="1" type="ORF">DPMN_097928</name>
</gene>
<dbReference type="AlphaFoldDB" id="A0A9D4R504"/>
<comment type="caution">
    <text evidence="1">The sequence shown here is derived from an EMBL/GenBank/DDBJ whole genome shotgun (WGS) entry which is preliminary data.</text>
</comment>
<reference evidence="1" key="2">
    <citation type="submission" date="2020-11" db="EMBL/GenBank/DDBJ databases">
        <authorList>
            <person name="McCartney M.A."/>
            <person name="Auch B."/>
            <person name="Kono T."/>
            <person name="Mallez S."/>
            <person name="Becker A."/>
            <person name="Gohl D.M."/>
            <person name="Silverstein K.A.T."/>
            <person name="Koren S."/>
            <person name="Bechman K.B."/>
            <person name="Herman A."/>
            <person name="Abrahante J.E."/>
            <person name="Garbe J."/>
        </authorList>
    </citation>
    <scope>NUCLEOTIDE SEQUENCE</scope>
    <source>
        <strain evidence="1">Duluth1</strain>
        <tissue evidence="1">Whole animal</tissue>
    </source>
</reference>
<accession>A0A9D4R504</accession>
<protein>
    <submittedName>
        <fullName evidence="1">Uncharacterized protein</fullName>
    </submittedName>
</protein>
<sequence length="77" mass="8255">MLQCLYPAFCAREASSVAAVEFLLSNSVNGNVNSVCHLASPLLQIALRDPSLALAMLDVARSTTDIILSLCKKFKAE</sequence>
<name>A0A9D4R504_DREPO</name>
<evidence type="ECO:0000313" key="2">
    <source>
        <dbReference type="Proteomes" id="UP000828390"/>
    </source>
</evidence>
<proteinExistence type="predicted"/>
<dbReference type="Proteomes" id="UP000828390">
    <property type="component" value="Unassembled WGS sequence"/>
</dbReference>
<evidence type="ECO:0000313" key="1">
    <source>
        <dbReference type="EMBL" id="KAH3855361.1"/>
    </source>
</evidence>
<reference evidence="1" key="1">
    <citation type="journal article" date="2019" name="bioRxiv">
        <title>The Genome of the Zebra Mussel, Dreissena polymorpha: A Resource for Invasive Species Research.</title>
        <authorList>
            <person name="McCartney M.A."/>
            <person name="Auch B."/>
            <person name="Kono T."/>
            <person name="Mallez S."/>
            <person name="Zhang Y."/>
            <person name="Obille A."/>
            <person name="Becker A."/>
            <person name="Abrahante J.E."/>
            <person name="Garbe J."/>
            <person name="Badalamenti J.P."/>
            <person name="Herman A."/>
            <person name="Mangelson H."/>
            <person name="Liachko I."/>
            <person name="Sullivan S."/>
            <person name="Sone E.D."/>
            <person name="Koren S."/>
            <person name="Silverstein K.A.T."/>
            <person name="Beckman K.B."/>
            <person name="Gohl D.M."/>
        </authorList>
    </citation>
    <scope>NUCLEOTIDE SEQUENCE</scope>
    <source>
        <strain evidence="1">Duluth1</strain>
        <tissue evidence="1">Whole animal</tissue>
    </source>
</reference>